<evidence type="ECO:0000313" key="3">
    <source>
        <dbReference type="EMBL" id="MBB5959531.1"/>
    </source>
</evidence>
<dbReference type="GO" id="GO:0005524">
    <property type="term" value="F:ATP binding"/>
    <property type="evidence" value="ECO:0007669"/>
    <property type="project" value="InterPro"/>
</dbReference>
<dbReference type="SUPFAM" id="SSF52540">
    <property type="entry name" value="P-loop containing nucleoside triphosphate hydrolases"/>
    <property type="match status" value="1"/>
</dbReference>
<dbReference type="GO" id="GO:0016887">
    <property type="term" value="F:ATP hydrolysis activity"/>
    <property type="evidence" value="ECO:0007669"/>
    <property type="project" value="InterPro"/>
</dbReference>
<dbReference type="InterPro" id="IPR011704">
    <property type="entry name" value="ATPase_dyneun-rel_AAA"/>
</dbReference>
<reference evidence="3 4" key="1">
    <citation type="submission" date="2020-08" db="EMBL/GenBank/DDBJ databases">
        <title>Genomic Encyclopedia of Type Strains, Phase III (KMG-III): the genomes of soil and plant-associated and newly described type strains.</title>
        <authorList>
            <person name="Whitman W."/>
        </authorList>
    </citation>
    <scope>NUCLEOTIDE SEQUENCE [LARGE SCALE GENOMIC DNA]</scope>
    <source>
        <strain evidence="3 4">CECT 8640</strain>
    </source>
</reference>
<comment type="caution">
    <text evidence="3">The sequence shown here is derived from an EMBL/GenBank/DDBJ whole genome shotgun (WGS) entry which is preliminary data.</text>
</comment>
<dbReference type="Gene3D" id="3.40.50.300">
    <property type="entry name" value="P-loop containing nucleotide triphosphate hydrolases"/>
    <property type="match status" value="1"/>
</dbReference>
<gene>
    <name evidence="3" type="ORF">FHS29_006152</name>
</gene>
<dbReference type="Pfam" id="PF07728">
    <property type="entry name" value="AAA_5"/>
    <property type="match status" value="1"/>
</dbReference>
<dbReference type="InterPro" id="IPR003593">
    <property type="entry name" value="AAA+_ATPase"/>
</dbReference>
<dbReference type="AlphaFoldDB" id="A0A841CPE1"/>
<evidence type="ECO:0000256" key="1">
    <source>
        <dbReference type="SAM" id="MobiDB-lite"/>
    </source>
</evidence>
<feature type="region of interest" description="Disordered" evidence="1">
    <location>
        <begin position="1"/>
        <end position="73"/>
    </location>
</feature>
<dbReference type="InterPro" id="IPR027417">
    <property type="entry name" value="P-loop_NTPase"/>
</dbReference>
<dbReference type="EMBL" id="JACHJN010000011">
    <property type="protein sequence ID" value="MBB5959531.1"/>
    <property type="molecule type" value="Genomic_DNA"/>
</dbReference>
<evidence type="ECO:0000259" key="2">
    <source>
        <dbReference type="SMART" id="SM00382"/>
    </source>
</evidence>
<dbReference type="Proteomes" id="UP000547510">
    <property type="component" value="Unassembled WGS sequence"/>
</dbReference>
<feature type="compositionally biased region" description="Basic and acidic residues" evidence="1">
    <location>
        <begin position="1"/>
        <end position="12"/>
    </location>
</feature>
<sequence>MSTDTGGHRDTRPGVPGWGIYRGTAQRSAAPGGPWPPAPPWRRFTGKGTAPRPADDGGEADRHVGNVPGTQRIPHPREVEMVNAAISLRRPLLVTGDPGAGKSTLSYVIARELGLGPVLRWPVTSRTRLRDGLYEYDAIGRVQATAAGDRDVGGETDIGKYIHLGPLGTALLPCDLPRVLLIDELDKGDIDLPNDLLNVFEEGEYDIPELARISGSRPEVLVRTADHGCTAAVTEGVVRCREFPVVIITSNGEREFPPAFLRRCLRLHVEPPDFKQLGQMVAAHFGAPEGIELKGLIERFLEHSRQVGGLASDQLLNAVHLAMQLATSGSYHPDQGRDELLEAIWHPLSPEA</sequence>
<feature type="domain" description="AAA+ ATPase" evidence="2">
    <location>
        <begin position="88"/>
        <end position="275"/>
    </location>
</feature>
<evidence type="ECO:0000313" key="4">
    <source>
        <dbReference type="Proteomes" id="UP000547510"/>
    </source>
</evidence>
<accession>A0A841CPE1</accession>
<protein>
    <submittedName>
        <fullName evidence="3">MoxR-like ATPase</fullName>
    </submittedName>
</protein>
<name>A0A841CPE1_9PSEU</name>
<proteinExistence type="predicted"/>
<feature type="compositionally biased region" description="Basic and acidic residues" evidence="1">
    <location>
        <begin position="53"/>
        <end position="64"/>
    </location>
</feature>
<dbReference type="RefSeq" id="WP_184696501.1">
    <property type="nucleotide sequence ID" value="NZ_JACHJN010000011.1"/>
</dbReference>
<dbReference type="SMART" id="SM00382">
    <property type="entry name" value="AAA"/>
    <property type="match status" value="1"/>
</dbReference>
<keyword evidence="4" id="KW-1185">Reference proteome</keyword>
<organism evidence="3 4">
    <name type="scientific">Saccharothrix tamanrassetensis</name>
    <dbReference type="NCBI Taxonomy" id="1051531"/>
    <lineage>
        <taxon>Bacteria</taxon>
        <taxon>Bacillati</taxon>
        <taxon>Actinomycetota</taxon>
        <taxon>Actinomycetes</taxon>
        <taxon>Pseudonocardiales</taxon>
        <taxon>Pseudonocardiaceae</taxon>
        <taxon>Saccharothrix</taxon>
    </lineage>
</organism>